<proteinExistence type="inferred from homology"/>
<evidence type="ECO:0000256" key="1">
    <source>
        <dbReference type="ARBA" id="ARBA00006484"/>
    </source>
</evidence>
<accession>A0A518B898</accession>
<dbReference type="EMBL" id="CP036279">
    <property type="protein sequence ID" value="QDU63172.1"/>
    <property type="molecule type" value="Genomic_DNA"/>
</dbReference>
<dbReference type="InterPro" id="IPR036291">
    <property type="entry name" value="NAD(P)-bd_dom_sf"/>
</dbReference>
<dbReference type="InterPro" id="IPR050259">
    <property type="entry name" value="SDR"/>
</dbReference>
<gene>
    <name evidence="2" type="primary">kduD</name>
    <name evidence="2" type="ORF">Pan216_40470</name>
</gene>
<dbReference type="RefSeq" id="WP_145260435.1">
    <property type="nucleotide sequence ID" value="NZ_CP036279.1"/>
</dbReference>
<dbReference type="GO" id="GO:0047001">
    <property type="term" value="F:2-dehydro-3-deoxy-D-gluconate 5-dehydrogenase activity"/>
    <property type="evidence" value="ECO:0007669"/>
    <property type="project" value="UniProtKB-EC"/>
</dbReference>
<sequence length="261" mass="27427">MANYVERHSLIGKRALVTGASRGLGAQIATLFAEAGADVALVARDEEGLHQTKATVEAGGRQALVIAADLGTTEGPREAASTALEHFGAIDILVNNAGIVHLESLREATIDHWDETMAINLRAPFLLARELAPRMIEQGSGKIVSISSVAGVRGLPNHGAYCASKGGLQMLNAVMVAEWSRHNIQANVIAPTVVMTDMGKQVWSDPAKSGPMLDRIPMGRFGEPVEIADLALFLASPASDFVCGQVIEIDGGITQTLGNAT</sequence>
<dbReference type="PANTHER" id="PTHR42879:SF2">
    <property type="entry name" value="3-OXOACYL-[ACYL-CARRIER-PROTEIN] REDUCTASE FABG"/>
    <property type="match status" value="1"/>
</dbReference>
<keyword evidence="2" id="KW-0560">Oxidoreductase</keyword>
<keyword evidence="3" id="KW-1185">Reference proteome</keyword>
<reference evidence="2 3" key="1">
    <citation type="submission" date="2019-02" db="EMBL/GenBank/DDBJ databases">
        <title>Deep-cultivation of Planctomycetes and their phenomic and genomic characterization uncovers novel biology.</title>
        <authorList>
            <person name="Wiegand S."/>
            <person name="Jogler M."/>
            <person name="Boedeker C."/>
            <person name="Pinto D."/>
            <person name="Vollmers J."/>
            <person name="Rivas-Marin E."/>
            <person name="Kohn T."/>
            <person name="Peeters S.H."/>
            <person name="Heuer A."/>
            <person name="Rast P."/>
            <person name="Oberbeckmann S."/>
            <person name="Bunk B."/>
            <person name="Jeske O."/>
            <person name="Meyerdierks A."/>
            <person name="Storesund J.E."/>
            <person name="Kallscheuer N."/>
            <person name="Luecker S."/>
            <person name="Lage O.M."/>
            <person name="Pohl T."/>
            <person name="Merkel B.J."/>
            <person name="Hornburger P."/>
            <person name="Mueller R.-W."/>
            <person name="Bruemmer F."/>
            <person name="Labrenz M."/>
            <person name="Spormann A.M."/>
            <person name="Op den Camp H."/>
            <person name="Overmann J."/>
            <person name="Amann R."/>
            <person name="Jetten M.S.M."/>
            <person name="Mascher T."/>
            <person name="Medema M.H."/>
            <person name="Devos D.P."/>
            <person name="Kaster A.-K."/>
            <person name="Ovreas L."/>
            <person name="Rohde M."/>
            <person name="Galperin M.Y."/>
            <person name="Jogler C."/>
        </authorList>
    </citation>
    <scope>NUCLEOTIDE SEQUENCE [LARGE SCALE GENOMIC DNA]</scope>
    <source>
        <strain evidence="2 3">Pan216</strain>
    </source>
</reference>
<dbReference type="Proteomes" id="UP000317093">
    <property type="component" value="Chromosome"/>
</dbReference>
<evidence type="ECO:0000313" key="3">
    <source>
        <dbReference type="Proteomes" id="UP000317093"/>
    </source>
</evidence>
<dbReference type="EC" id="1.1.1.127" evidence="2"/>
<dbReference type="KEGG" id="knv:Pan216_40470"/>
<dbReference type="NCBIfam" id="NF005559">
    <property type="entry name" value="PRK07231.1"/>
    <property type="match status" value="1"/>
</dbReference>
<protein>
    <submittedName>
        <fullName evidence="2">2-dehydro-3-deoxy-D-gluconate 5-dehydrogenase</fullName>
        <ecNumber evidence="2">1.1.1.127</ecNumber>
    </submittedName>
</protein>
<comment type="similarity">
    <text evidence="1">Belongs to the short-chain dehydrogenases/reductases (SDR) family.</text>
</comment>
<organism evidence="2 3">
    <name type="scientific">Kolteria novifilia</name>
    <dbReference type="NCBI Taxonomy" id="2527975"/>
    <lineage>
        <taxon>Bacteria</taxon>
        <taxon>Pseudomonadati</taxon>
        <taxon>Planctomycetota</taxon>
        <taxon>Planctomycetia</taxon>
        <taxon>Kolteriales</taxon>
        <taxon>Kolteriaceae</taxon>
        <taxon>Kolteria</taxon>
    </lineage>
</organism>
<evidence type="ECO:0000313" key="2">
    <source>
        <dbReference type="EMBL" id="QDU63172.1"/>
    </source>
</evidence>
<dbReference type="FunFam" id="3.40.50.720:FF:000084">
    <property type="entry name" value="Short-chain dehydrogenase reductase"/>
    <property type="match status" value="1"/>
</dbReference>
<dbReference type="Gene3D" id="3.40.50.720">
    <property type="entry name" value="NAD(P)-binding Rossmann-like Domain"/>
    <property type="match status" value="1"/>
</dbReference>
<name>A0A518B898_9BACT</name>
<dbReference type="PANTHER" id="PTHR42879">
    <property type="entry name" value="3-OXOACYL-(ACYL-CARRIER-PROTEIN) REDUCTASE"/>
    <property type="match status" value="1"/>
</dbReference>
<dbReference type="PRINTS" id="PR00080">
    <property type="entry name" value="SDRFAMILY"/>
</dbReference>
<dbReference type="AlphaFoldDB" id="A0A518B898"/>
<dbReference type="OrthoDB" id="9803333at2"/>
<dbReference type="InterPro" id="IPR002347">
    <property type="entry name" value="SDR_fam"/>
</dbReference>
<dbReference type="Pfam" id="PF13561">
    <property type="entry name" value="adh_short_C2"/>
    <property type="match status" value="1"/>
</dbReference>
<dbReference type="PRINTS" id="PR00081">
    <property type="entry name" value="GDHRDH"/>
</dbReference>
<dbReference type="SUPFAM" id="SSF51735">
    <property type="entry name" value="NAD(P)-binding Rossmann-fold domains"/>
    <property type="match status" value="1"/>
</dbReference>